<dbReference type="GO" id="GO:0005975">
    <property type="term" value="P:carbohydrate metabolic process"/>
    <property type="evidence" value="ECO:0007669"/>
    <property type="project" value="InterPro"/>
</dbReference>
<comment type="caution">
    <text evidence="6">The sequence shown here is derived from an EMBL/GenBank/DDBJ whole genome shotgun (WGS) entry which is preliminary data.</text>
</comment>
<dbReference type="AlphaFoldDB" id="A0A7J6WAU8"/>
<dbReference type="OrthoDB" id="1746053at2759"/>
<keyword evidence="7" id="KW-1185">Reference proteome</keyword>
<dbReference type="GO" id="GO:0004553">
    <property type="term" value="F:hydrolase activity, hydrolyzing O-glycosyl compounds"/>
    <property type="evidence" value="ECO:0007669"/>
    <property type="project" value="InterPro"/>
</dbReference>
<dbReference type="InterPro" id="IPR048913">
    <property type="entry name" value="BetaGal_gal-bd"/>
</dbReference>
<dbReference type="EMBL" id="JABWDY010018563">
    <property type="protein sequence ID" value="KAF5194554.1"/>
    <property type="molecule type" value="Genomic_DNA"/>
</dbReference>
<dbReference type="InterPro" id="IPR008979">
    <property type="entry name" value="Galactose-bd-like_sf"/>
</dbReference>
<dbReference type="Proteomes" id="UP000554482">
    <property type="component" value="Unassembled WGS sequence"/>
</dbReference>
<keyword evidence="4" id="KW-1133">Transmembrane helix</keyword>
<keyword evidence="1" id="KW-0378">Hydrolase</keyword>
<feature type="transmembrane region" description="Helical" evidence="4">
    <location>
        <begin position="240"/>
        <end position="262"/>
    </location>
</feature>
<keyword evidence="4" id="KW-0472">Membrane</keyword>
<keyword evidence="4" id="KW-0812">Transmembrane</keyword>
<feature type="non-terminal residue" evidence="6">
    <location>
        <position position="1"/>
    </location>
</feature>
<feature type="compositionally biased region" description="Basic residues" evidence="3">
    <location>
        <begin position="276"/>
        <end position="287"/>
    </location>
</feature>
<accession>A0A7J6WAU8</accession>
<keyword evidence="2" id="KW-0326">Glycosidase</keyword>
<feature type="region of interest" description="Disordered" evidence="3">
    <location>
        <begin position="273"/>
        <end position="294"/>
    </location>
</feature>
<evidence type="ECO:0000313" key="6">
    <source>
        <dbReference type="EMBL" id="KAF5194554.1"/>
    </source>
</evidence>
<evidence type="ECO:0000256" key="1">
    <source>
        <dbReference type="ARBA" id="ARBA00022801"/>
    </source>
</evidence>
<organism evidence="6 7">
    <name type="scientific">Thalictrum thalictroides</name>
    <name type="common">Rue-anemone</name>
    <name type="synonym">Anemone thalictroides</name>
    <dbReference type="NCBI Taxonomy" id="46969"/>
    <lineage>
        <taxon>Eukaryota</taxon>
        <taxon>Viridiplantae</taxon>
        <taxon>Streptophyta</taxon>
        <taxon>Embryophyta</taxon>
        <taxon>Tracheophyta</taxon>
        <taxon>Spermatophyta</taxon>
        <taxon>Magnoliopsida</taxon>
        <taxon>Ranunculales</taxon>
        <taxon>Ranunculaceae</taxon>
        <taxon>Thalictroideae</taxon>
        <taxon>Thalictrum</taxon>
    </lineage>
</organism>
<proteinExistence type="predicted"/>
<evidence type="ECO:0000259" key="5">
    <source>
        <dbReference type="Pfam" id="PF21467"/>
    </source>
</evidence>
<sequence length="294" mass="32881">VRAQTSQMQMLPSNTKLPSWETYNEDISSRDDIKMIATNGLLEQIDVTRDMSDYLWYITSVEVNPSEPFLHGGELPTLTVQSNGHALHVYINGQMSGSAYGTRENRKVTFTGKVNLRAGTNKIALLSIAVGLPASFGKGQTPVIDMDFENFHIVSLAKLPEEVMENVETLEITAVLHLQGNEVILPVIRISDGAELKFLMENLNYKEEELLHVINNDYGKDRSLQSSSLAIPHTSFSSHTFLNCAVFCFVAIPILYGLWFIVKRRQSKNVNELRGKKANVPKRKKSQKLVGRSG</sequence>
<dbReference type="SUPFAM" id="SSF49785">
    <property type="entry name" value="Galactose-binding domain-like"/>
    <property type="match status" value="1"/>
</dbReference>
<evidence type="ECO:0000256" key="4">
    <source>
        <dbReference type="SAM" id="Phobius"/>
    </source>
</evidence>
<name>A0A7J6WAU8_THATH</name>
<dbReference type="PANTHER" id="PTHR23421">
    <property type="entry name" value="BETA-GALACTOSIDASE RELATED"/>
    <property type="match status" value="1"/>
</dbReference>
<dbReference type="Pfam" id="PF21467">
    <property type="entry name" value="BetaGal_gal-bd"/>
    <property type="match status" value="1"/>
</dbReference>
<evidence type="ECO:0000256" key="2">
    <source>
        <dbReference type="ARBA" id="ARBA00023295"/>
    </source>
</evidence>
<gene>
    <name evidence="6" type="ORF">FRX31_015858</name>
</gene>
<evidence type="ECO:0000256" key="3">
    <source>
        <dbReference type="SAM" id="MobiDB-lite"/>
    </source>
</evidence>
<protein>
    <submittedName>
        <fullName evidence="6">Beta-galactosidase</fullName>
    </submittedName>
</protein>
<feature type="domain" description="Beta-galactosidase galactose-binding" evidence="5">
    <location>
        <begin position="54"/>
        <end position="121"/>
    </location>
</feature>
<dbReference type="InterPro" id="IPR001944">
    <property type="entry name" value="Glycoside_Hdrlase_35"/>
</dbReference>
<reference evidence="6 7" key="1">
    <citation type="submission" date="2020-06" db="EMBL/GenBank/DDBJ databases">
        <title>Transcriptomic and genomic resources for Thalictrum thalictroides and T. hernandezii: Facilitating candidate gene discovery in an emerging model plant lineage.</title>
        <authorList>
            <person name="Arias T."/>
            <person name="Riano-Pachon D.M."/>
            <person name="Di Stilio V.S."/>
        </authorList>
    </citation>
    <scope>NUCLEOTIDE SEQUENCE [LARGE SCALE GENOMIC DNA]</scope>
    <source>
        <strain evidence="7">cv. WT478/WT964</strain>
        <tissue evidence="6">Leaves</tissue>
    </source>
</reference>
<evidence type="ECO:0000313" key="7">
    <source>
        <dbReference type="Proteomes" id="UP000554482"/>
    </source>
</evidence>